<organism evidence="3 4">
    <name type="scientific">Trichomonas vaginalis (strain ATCC PRA-98 / G3)</name>
    <dbReference type="NCBI Taxonomy" id="412133"/>
    <lineage>
        <taxon>Eukaryota</taxon>
        <taxon>Metamonada</taxon>
        <taxon>Parabasalia</taxon>
        <taxon>Trichomonadida</taxon>
        <taxon>Trichomonadidae</taxon>
        <taxon>Trichomonas</taxon>
    </lineage>
</organism>
<dbReference type="Gene3D" id="1.10.510.10">
    <property type="entry name" value="Transferase(Phosphotransferase) domain 1"/>
    <property type="match status" value="1"/>
</dbReference>
<reference evidence="3" key="2">
    <citation type="journal article" date="2007" name="Science">
        <title>Draft genome sequence of the sexually transmitted pathogen Trichomonas vaginalis.</title>
        <authorList>
            <person name="Carlton J.M."/>
            <person name="Hirt R.P."/>
            <person name="Silva J.C."/>
            <person name="Delcher A.L."/>
            <person name="Schatz M."/>
            <person name="Zhao Q."/>
            <person name="Wortman J.R."/>
            <person name="Bidwell S.L."/>
            <person name="Alsmark U.C.M."/>
            <person name="Besteiro S."/>
            <person name="Sicheritz-Ponten T."/>
            <person name="Noel C.J."/>
            <person name="Dacks J.B."/>
            <person name="Foster P.G."/>
            <person name="Simillion C."/>
            <person name="Van de Peer Y."/>
            <person name="Miranda-Saavedra D."/>
            <person name="Barton G.J."/>
            <person name="Westrop G.D."/>
            <person name="Mueller S."/>
            <person name="Dessi D."/>
            <person name="Fiori P.L."/>
            <person name="Ren Q."/>
            <person name="Paulsen I."/>
            <person name="Zhang H."/>
            <person name="Bastida-Corcuera F.D."/>
            <person name="Simoes-Barbosa A."/>
            <person name="Brown M.T."/>
            <person name="Hayes R.D."/>
            <person name="Mukherjee M."/>
            <person name="Okumura C.Y."/>
            <person name="Schneider R."/>
            <person name="Smith A.J."/>
            <person name="Vanacova S."/>
            <person name="Villalvazo M."/>
            <person name="Haas B.J."/>
            <person name="Pertea M."/>
            <person name="Feldblyum T.V."/>
            <person name="Utterback T.R."/>
            <person name="Shu C.L."/>
            <person name="Osoegawa K."/>
            <person name="de Jong P.J."/>
            <person name="Hrdy I."/>
            <person name="Horvathova L."/>
            <person name="Zubacova Z."/>
            <person name="Dolezal P."/>
            <person name="Malik S.B."/>
            <person name="Logsdon J.M. Jr."/>
            <person name="Henze K."/>
            <person name="Gupta A."/>
            <person name="Wang C.C."/>
            <person name="Dunne R.L."/>
            <person name="Upcroft J.A."/>
            <person name="Upcroft P."/>
            <person name="White O."/>
            <person name="Salzberg S.L."/>
            <person name="Tang P."/>
            <person name="Chiu C.-H."/>
            <person name="Lee Y.-S."/>
            <person name="Embley T.M."/>
            <person name="Coombs G.H."/>
            <person name="Mottram J.C."/>
            <person name="Tachezy J."/>
            <person name="Fraser-Liggett C.M."/>
            <person name="Johnson P.J."/>
        </authorList>
    </citation>
    <scope>NUCLEOTIDE SEQUENCE [LARGE SCALE GENOMIC DNA]</scope>
    <source>
        <strain evidence="3">G3</strain>
    </source>
</reference>
<evidence type="ECO:0000256" key="1">
    <source>
        <dbReference type="SAM" id="MobiDB-lite"/>
    </source>
</evidence>
<dbReference type="Proteomes" id="UP000001542">
    <property type="component" value="Unassembled WGS sequence"/>
</dbReference>
<dbReference type="KEGG" id="tva:5464149"/>
<dbReference type="AlphaFoldDB" id="A2DLL6"/>
<dbReference type="PANTHER" id="PTHR23257:SF958">
    <property type="entry name" value="SERINE_THREONINE-PROTEIN KINASE WNK4"/>
    <property type="match status" value="1"/>
</dbReference>
<dbReference type="OrthoDB" id="4062651at2759"/>
<dbReference type="eggNOG" id="KOG0192">
    <property type="taxonomic scope" value="Eukaryota"/>
</dbReference>
<dbReference type="VEuPathDB" id="TrichDB:TVAG_062540"/>
<dbReference type="SUPFAM" id="SSF48371">
    <property type="entry name" value="ARM repeat"/>
    <property type="match status" value="1"/>
</dbReference>
<accession>A2DLL6</accession>
<name>A2DLL6_TRIV3</name>
<dbReference type="InterPro" id="IPR050167">
    <property type="entry name" value="Ser_Thr_protein_kinase"/>
</dbReference>
<feature type="domain" description="Protein kinase" evidence="2">
    <location>
        <begin position="18"/>
        <end position="276"/>
    </location>
</feature>
<evidence type="ECO:0000259" key="2">
    <source>
        <dbReference type="PROSITE" id="PS50011"/>
    </source>
</evidence>
<dbReference type="InterPro" id="IPR011009">
    <property type="entry name" value="Kinase-like_dom_sf"/>
</dbReference>
<dbReference type="GO" id="GO:0005524">
    <property type="term" value="F:ATP binding"/>
    <property type="evidence" value="ECO:0007669"/>
    <property type="project" value="InterPro"/>
</dbReference>
<dbReference type="PROSITE" id="PS00108">
    <property type="entry name" value="PROTEIN_KINASE_ST"/>
    <property type="match status" value="1"/>
</dbReference>
<dbReference type="VEuPathDB" id="TrichDB:TVAGG3_0580420"/>
<keyword evidence="4" id="KW-1185">Reference proteome</keyword>
<dbReference type="InParanoid" id="A2DLL6"/>
<dbReference type="Pfam" id="PF00069">
    <property type="entry name" value="Pkinase"/>
    <property type="match status" value="1"/>
</dbReference>
<keyword evidence="3" id="KW-0418">Kinase</keyword>
<sequence length="1000" mass="112455">MADLVREHQALVVDMDDFSEISMIGRGGAAEVFKSYDSKLKVECAVKRLYKEDLSDKSLAHLIREIHTMALINNRFCMPMLGFSAVPPYCLVLEYLQNGSLDEAIFRANRKQMSETHMCIIALCIANGMAHIHAHGVYHRDLKPGNVLLDEKEIPRICDFGLARIENGTKCSKGIGTPNYMAPEQIESTQYTHKVDVYAYGVMLYEMVERQRAFTGYTVKSELINAITRGERPQFTRKTHKTMQHLITRCWDQDPNNRPEFTEIFDQIADGKAKWKDADRKKVEKVVNQIRENDKKPEVPREVSSKVRVNIQRLLDTLEPKKPKEPEPAPKVLKLQDPSSDEDLDLAPKVNVGGEVTRKDIDYVQRQEQRPPDNSVGVNPPNSTMINPHFGRPQPFPQAQGFPPAQGNIPMPAMAQSSTPHGYRGAPPRNPMSVVQQRQQSAFAQIMNGPQSSYQPPPMPMMQNQPTNFGPRPNKTRAGSHPLPEVNYDGDIPLPSNIPPPPSITPAFLPPPEIREFSPAPFPQPSRNLPVDSSILSNPSLPQFLQCVESLLTKIQDQHLATLAPFIAFYMAKNTSPLVQYAVLLATVRLCIKFGPKFIEPLISASAFNGMPFADQRCEVLAADLLSIVFQRARKLVTANFWPQILYLAKKKPLDAAVLIRILINDPESIQSTVMQYILPTTSLFKDTPAATRAIGIISFMLKNVQSFEMNYGDAALRQLVAFSETKSVETAKAAYNALAQHFKPKIQLDFYMMLWHMNIPSLVNPILSIFIRHPDLPASTDITQNLIAAARTSQLASLVLLKYADTSINQANVFLYDKSWCNASLPTIIDTLKVLLILFKYPPMRPYVANRESFPILMRNLIASKIPFILVVLVSVIRRCSLTPDLLLKLSNAGVFSDWYQVGIAMQDNYVLQNLMVLTDTLIRIAYIPDLKYIVAPEIDIVRTKTPSNLVEFALMNLVAVSQSEECAKIMIQNKFQNVLEKETHQLAGSILNNLKKFM</sequence>
<evidence type="ECO:0000313" key="3">
    <source>
        <dbReference type="EMBL" id="EAY18649.1"/>
    </source>
</evidence>
<feature type="region of interest" description="Disordered" evidence="1">
    <location>
        <begin position="316"/>
        <end position="347"/>
    </location>
</feature>
<feature type="compositionally biased region" description="Basic and acidic residues" evidence="1">
    <location>
        <begin position="316"/>
        <end position="328"/>
    </location>
</feature>
<dbReference type="PANTHER" id="PTHR23257">
    <property type="entry name" value="SERINE-THREONINE PROTEIN KINASE"/>
    <property type="match status" value="1"/>
</dbReference>
<protein>
    <submittedName>
        <fullName evidence="3">TKL family protein kinase</fullName>
    </submittedName>
</protein>
<dbReference type="InterPro" id="IPR008271">
    <property type="entry name" value="Ser/Thr_kinase_AS"/>
</dbReference>
<proteinExistence type="predicted"/>
<dbReference type="STRING" id="5722.A2DLL6"/>
<reference evidence="3" key="1">
    <citation type="submission" date="2006-10" db="EMBL/GenBank/DDBJ databases">
        <authorList>
            <person name="Amadeo P."/>
            <person name="Zhao Q."/>
            <person name="Wortman J."/>
            <person name="Fraser-Liggett C."/>
            <person name="Carlton J."/>
        </authorList>
    </citation>
    <scope>NUCLEOTIDE SEQUENCE</scope>
    <source>
        <strain evidence="3">G3</strain>
    </source>
</reference>
<evidence type="ECO:0000313" key="4">
    <source>
        <dbReference type="Proteomes" id="UP000001542"/>
    </source>
</evidence>
<dbReference type="InterPro" id="IPR016024">
    <property type="entry name" value="ARM-type_fold"/>
</dbReference>
<dbReference type="SMART" id="SM00220">
    <property type="entry name" value="S_TKc"/>
    <property type="match status" value="1"/>
</dbReference>
<dbReference type="SMR" id="A2DLL6"/>
<dbReference type="SUPFAM" id="SSF56112">
    <property type="entry name" value="Protein kinase-like (PK-like)"/>
    <property type="match status" value="1"/>
</dbReference>
<dbReference type="EMBL" id="DS113216">
    <property type="protein sequence ID" value="EAY18649.1"/>
    <property type="molecule type" value="Genomic_DNA"/>
</dbReference>
<keyword evidence="3" id="KW-0808">Transferase</keyword>
<gene>
    <name evidence="3" type="ORF">TVAG_062540</name>
</gene>
<dbReference type="GO" id="GO:0005737">
    <property type="term" value="C:cytoplasm"/>
    <property type="evidence" value="ECO:0000318"/>
    <property type="project" value="GO_Central"/>
</dbReference>
<dbReference type="GO" id="GO:0004672">
    <property type="term" value="F:protein kinase activity"/>
    <property type="evidence" value="ECO:0000318"/>
    <property type="project" value="GO_Central"/>
</dbReference>
<dbReference type="InterPro" id="IPR000719">
    <property type="entry name" value="Prot_kinase_dom"/>
</dbReference>
<dbReference type="GO" id="GO:0007165">
    <property type="term" value="P:signal transduction"/>
    <property type="evidence" value="ECO:0000318"/>
    <property type="project" value="GO_Central"/>
</dbReference>
<dbReference type="PROSITE" id="PS50011">
    <property type="entry name" value="PROTEIN_KINASE_DOM"/>
    <property type="match status" value="1"/>
</dbReference>